<proteinExistence type="predicted"/>
<protein>
    <submittedName>
        <fullName evidence="2 3">Uncharacterized protein</fullName>
    </submittedName>
</protein>
<name>A0AA85B5X2_9TREM</name>
<evidence type="ECO:0000313" key="3">
    <source>
        <dbReference type="WBParaSite" id="SMTH1_3280.3"/>
    </source>
</evidence>
<evidence type="ECO:0000313" key="1">
    <source>
        <dbReference type="Proteomes" id="UP000050791"/>
    </source>
</evidence>
<accession>A0AA85B5X2</accession>
<reference evidence="2 3" key="1">
    <citation type="submission" date="2023-11" db="UniProtKB">
        <authorList>
            <consortium name="WormBaseParasite"/>
        </authorList>
    </citation>
    <scope>IDENTIFICATION</scope>
</reference>
<dbReference type="Proteomes" id="UP000050791">
    <property type="component" value="Unassembled WGS sequence"/>
</dbReference>
<organism evidence="1 3">
    <name type="scientific">Schistosoma mattheei</name>
    <dbReference type="NCBI Taxonomy" id="31246"/>
    <lineage>
        <taxon>Eukaryota</taxon>
        <taxon>Metazoa</taxon>
        <taxon>Spiralia</taxon>
        <taxon>Lophotrochozoa</taxon>
        <taxon>Platyhelminthes</taxon>
        <taxon>Trematoda</taxon>
        <taxon>Digenea</taxon>
        <taxon>Strigeidida</taxon>
        <taxon>Schistosomatoidea</taxon>
        <taxon>Schistosomatidae</taxon>
        <taxon>Schistosoma</taxon>
    </lineage>
</organism>
<sequence length="157" mass="18004">MNHRIHIQCSNAGVVFESPDLQKWLMLTTFVSDLSYSSRCSRVLFTYNRRCLVTARWTCCDLLPYRRVSKVFASSILQIILFNATWLVVHHQAEKYPHILESSVPCTDLGLFTYLPSAQSPITSYLLEVLAMVVQSVLPYIGDIKIRNISSEHLHTQ</sequence>
<dbReference type="WBParaSite" id="SMTH1_3280.2">
    <property type="protein sequence ID" value="SMTH1_3280.2"/>
    <property type="gene ID" value="SMTH1_3280"/>
</dbReference>
<dbReference type="WBParaSite" id="SMTH1_3280.3">
    <property type="protein sequence ID" value="SMTH1_3280.3"/>
    <property type="gene ID" value="SMTH1_3280"/>
</dbReference>
<dbReference type="AlphaFoldDB" id="A0AA85B5X2"/>
<evidence type="ECO:0000313" key="2">
    <source>
        <dbReference type="WBParaSite" id="SMTH1_3280.2"/>
    </source>
</evidence>